<name>A0A399R8E9_9PROT</name>
<proteinExistence type="predicted"/>
<feature type="domain" description="GST N-terminal" evidence="1">
    <location>
        <begin position="25"/>
        <end position="93"/>
    </location>
</feature>
<reference evidence="2 3" key="1">
    <citation type="submission" date="2018-08" db="EMBL/GenBank/DDBJ databases">
        <title>Henriciella mobilis sp. nov., isolated from seawater.</title>
        <authorList>
            <person name="Cheng H."/>
            <person name="Wu Y.-H."/>
            <person name="Xu X.-W."/>
            <person name="Guo L.-L."/>
        </authorList>
    </citation>
    <scope>NUCLEOTIDE SEQUENCE [LARGE SCALE GENOMIC DNA]</scope>
    <source>
        <strain evidence="2 3">JN25</strain>
    </source>
</reference>
<evidence type="ECO:0000259" key="1">
    <source>
        <dbReference type="Pfam" id="PF13409"/>
    </source>
</evidence>
<dbReference type="EMBL" id="QWFX01000016">
    <property type="protein sequence ID" value="RIJ26751.1"/>
    <property type="molecule type" value="Genomic_DNA"/>
</dbReference>
<dbReference type="AlphaFoldDB" id="A0A399R8E9"/>
<sequence>MSDTRSKTMTKTDNTPIRAVLKLDCPFSLKFRIFVTEAGIADQFVFDVFEEGTRAYDEAKATLEKCAPEATFPAVETSPGTYMADSDTLIDHYAKAFSVDRKALPLLAYYEAGVFKAMTQMFQENREMKQKLEAA</sequence>
<gene>
    <name evidence="2" type="ORF">D1223_17560</name>
</gene>
<dbReference type="GO" id="GO:0016740">
    <property type="term" value="F:transferase activity"/>
    <property type="evidence" value="ECO:0007669"/>
    <property type="project" value="UniProtKB-KW"/>
</dbReference>
<dbReference type="Pfam" id="PF13409">
    <property type="entry name" value="GST_N_2"/>
    <property type="match status" value="1"/>
</dbReference>
<evidence type="ECO:0000313" key="2">
    <source>
        <dbReference type="EMBL" id="RIJ26751.1"/>
    </source>
</evidence>
<accession>A0A399R8E9</accession>
<evidence type="ECO:0000313" key="3">
    <source>
        <dbReference type="Proteomes" id="UP000266385"/>
    </source>
</evidence>
<comment type="caution">
    <text evidence="2">The sequence shown here is derived from an EMBL/GenBank/DDBJ whole genome shotgun (WGS) entry which is preliminary data.</text>
</comment>
<organism evidence="2 3">
    <name type="scientific">Henriciella mobilis</name>
    <dbReference type="NCBI Taxonomy" id="2305467"/>
    <lineage>
        <taxon>Bacteria</taxon>
        <taxon>Pseudomonadati</taxon>
        <taxon>Pseudomonadota</taxon>
        <taxon>Alphaproteobacteria</taxon>
        <taxon>Hyphomonadales</taxon>
        <taxon>Hyphomonadaceae</taxon>
        <taxon>Henriciella</taxon>
    </lineage>
</organism>
<keyword evidence="2" id="KW-0808">Transferase</keyword>
<dbReference type="InterPro" id="IPR004045">
    <property type="entry name" value="Glutathione_S-Trfase_N"/>
</dbReference>
<protein>
    <submittedName>
        <fullName evidence="2">Glutathione S-transferase domain-containing protein</fullName>
    </submittedName>
</protein>
<dbReference type="Proteomes" id="UP000266385">
    <property type="component" value="Unassembled WGS sequence"/>
</dbReference>
<keyword evidence="3" id="KW-1185">Reference proteome</keyword>